<gene>
    <name evidence="5" type="ORF">AVDCRST_MAG87-2644</name>
</gene>
<dbReference type="NCBIfam" id="NF006053">
    <property type="entry name" value="PRK08201.1"/>
    <property type="match status" value="1"/>
</dbReference>
<evidence type="ECO:0000256" key="2">
    <source>
        <dbReference type="ARBA" id="ARBA00022723"/>
    </source>
</evidence>
<keyword evidence="2" id="KW-0479">Metal-binding</keyword>
<dbReference type="GO" id="GO:0046872">
    <property type="term" value="F:metal ion binding"/>
    <property type="evidence" value="ECO:0007669"/>
    <property type="project" value="UniProtKB-KW"/>
</dbReference>
<dbReference type="EMBL" id="CADCWJ010000576">
    <property type="protein sequence ID" value="CAA9573338.1"/>
    <property type="molecule type" value="Genomic_DNA"/>
</dbReference>
<dbReference type="NCBIfam" id="NF005914">
    <property type="entry name" value="PRK07907.1"/>
    <property type="match status" value="1"/>
</dbReference>
<proteinExistence type="predicted"/>
<dbReference type="Gene3D" id="3.30.70.360">
    <property type="match status" value="1"/>
</dbReference>
<reference evidence="5" key="1">
    <citation type="submission" date="2020-02" db="EMBL/GenBank/DDBJ databases">
        <authorList>
            <person name="Meier V. D."/>
        </authorList>
    </citation>
    <scope>NUCLEOTIDE SEQUENCE</scope>
    <source>
        <strain evidence="5">AVDCRST_MAG87</strain>
    </source>
</reference>
<keyword evidence="3" id="KW-0378">Hydrolase</keyword>
<organism evidence="5">
    <name type="scientific">uncultured Thermomicrobiales bacterium</name>
    <dbReference type="NCBI Taxonomy" id="1645740"/>
    <lineage>
        <taxon>Bacteria</taxon>
        <taxon>Pseudomonadati</taxon>
        <taxon>Thermomicrobiota</taxon>
        <taxon>Thermomicrobia</taxon>
        <taxon>Thermomicrobiales</taxon>
        <taxon>environmental samples</taxon>
    </lineage>
</organism>
<name>A0A6J4VCI4_9BACT</name>
<dbReference type="SUPFAM" id="SSF53187">
    <property type="entry name" value="Zn-dependent exopeptidases"/>
    <property type="match status" value="1"/>
</dbReference>
<dbReference type="PANTHER" id="PTHR43270:SF12">
    <property type="entry name" value="SUCCINYL-DIAMINOPIMELATE DESUCCINYLASE"/>
    <property type="match status" value="1"/>
</dbReference>
<dbReference type="NCBIfam" id="NF006579">
    <property type="entry name" value="PRK09104.1"/>
    <property type="match status" value="1"/>
</dbReference>
<protein>
    <submittedName>
        <fullName evidence="5">Acetylornithine deacetylase/Succinyl-diaminopimelate desuccinylase and related deacylases</fullName>
    </submittedName>
</protein>
<dbReference type="InterPro" id="IPR011650">
    <property type="entry name" value="Peptidase_M20_dimer"/>
</dbReference>
<dbReference type="PANTHER" id="PTHR43270">
    <property type="entry name" value="BETA-ALA-HIS DIPEPTIDASE"/>
    <property type="match status" value="1"/>
</dbReference>
<dbReference type="GO" id="GO:0006508">
    <property type="term" value="P:proteolysis"/>
    <property type="evidence" value="ECO:0007669"/>
    <property type="project" value="UniProtKB-KW"/>
</dbReference>
<evidence type="ECO:0000256" key="1">
    <source>
        <dbReference type="ARBA" id="ARBA00022670"/>
    </source>
</evidence>
<dbReference type="AlphaFoldDB" id="A0A6J4VCI4"/>
<dbReference type="InterPro" id="IPR051458">
    <property type="entry name" value="Cyt/Met_Dipeptidase"/>
</dbReference>
<evidence type="ECO:0000256" key="3">
    <source>
        <dbReference type="ARBA" id="ARBA00022801"/>
    </source>
</evidence>
<keyword evidence="1" id="KW-0645">Protease</keyword>
<feature type="domain" description="Peptidase M20 dimerisation" evidence="4">
    <location>
        <begin position="197"/>
        <end position="355"/>
    </location>
</feature>
<dbReference type="Gene3D" id="3.40.630.10">
    <property type="entry name" value="Zn peptidases"/>
    <property type="match status" value="1"/>
</dbReference>
<evidence type="ECO:0000313" key="5">
    <source>
        <dbReference type="EMBL" id="CAA9573338.1"/>
    </source>
</evidence>
<dbReference type="Pfam" id="PF01546">
    <property type="entry name" value="Peptidase_M20"/>
    <property type="match status" value="1"/>
</dbReference>
<dbReference type="Pfam" id="PF07687">
    <property type="entry name" value="M20_dimer"/>
    <property type="match status" value="1"/>
</dbReference>
<evidence type="ECO:0000259" key="4">
    <source>
        <dbReference type="Pfam" id="PF07687"/>
    </source>
</evidence>
<sequence>MNEQGWRDRLDAKQDDHLRELVDLLGVPSVSTDPARRADVRHAATIVAERLRTAGVPDVILAESAGHPAVIGRWLVDDTQPTILIYGHYDVQPAEPLELWESDAFTPTIRDGKLYARGSADMKGNLLTAIQGVEAIAAANDGRPPINVTFIFEGEEEIGSPNLRAIVREYKDWLMADAVVSADGGQHGPGVPSQSVALKGLGGCQINLATANSDLHSGMYGATVPNAVQSLVQLAATFHDAEGRVTVAGFYDNVKDLTDAERAEIAAVPFDEAELKHEVGLDELWGEVGWTPRERQWARPTLDMNGIWGGFQGDGVKTVTPREAHLKITCRLVPDQDPAEVVELIRTHVAAHRPPGATVEVVSLPGSARPFVLDRSNPVHLAVGDVLRDLFGREPYVVRTGGTVPATGIFKEELGIDTATLGWSMPGSGAHAPNEWYRIEDYYVGRIGYAALVERLRR</sequence>
<dbReference type="GO" id="GO:0008233">
    <property type="term" value="F:peptidase activity"/>
    <property type="evidence" value="ECO:0007669"/>
    <property type="project" value="UniProtKB-KW"/>
</dbReference>
<dbReference type="InterPro" id="IPR002933">
    <property type="entry name" value="Peptidase_M20"/>
</dbReference>
<accession>A0A6J4VCI4</accession>